<evidence type="ECO:0000313" key="5">
    <source>
        <dbReference type="EMBL" id="PIC17501.1"/>
    </source>
</evidence>
<comment type="caution">
    <text evidence="5">The sequence shown here is derived from an EMBL/GenBank/DDBJ whole genome shotgun (WGS) entry which is preliminary data.</text>
</comment>
<evidence type="ECO:0000259" key="4">
    <source>
        <dbReference type="SMART" id="SM00479"/>
    </source>
</evidence>
<dbReference type="InterPro" id="IPR047201">
    <property type="entry name" value="ERI-1_3'hExo-like"/>
</dbReference>
<dbReference type="SUPFAM" id="SSF53098">
    <property type="entry name" value="Ribonuclease H-like"/>
    <property type="match status" value="1"/>
</dbReference>
<dbReference type="Pfam" id="PF00929">
    <property type="entry name" value="RNase_T"/>
    <property type="match status" value="1"/>
</dbReference>
<dbReference type="PANTHER" id="PTHR23044">
    <property type="entry name" value="3'-5' EXONUCLEASE ERI1-RELATED"/>
    <property type="match status" value="1"/>
</dbReference>
<dbReference type="PANTHER" id="PTHR23044:SF4">
    <property type="entry name" value="CELL DEATH-RELATED NUCLEASE 4"/>
    <property type="match status" value="1"/>
</dbReference>
<evidence type="ECO:0000256" key="2">
    <source>
        <dbReference type="ARBA" id="ARBA00022801"/>
    </source>
</evidence>
<dbReference type="FunFam" id="3.30.420.10:FF:000157">
    <property type="entry name" value="Cell death-related nuclease 4"/>
    <property type="match status" value="1"/>
</dbReference>
<reference evidence="6" key="1">
    <citation type="submission" date="2017-10" db="EMBL/GenBank/DDBJ databases">
        <title>Rapid genome shrinkage in a self-fertile nematode reveals novel sperm competition proteins.</title>
        <authorList>
            <person name="Yin D."/>
            <person name="Schwarz E.M."/>
            <person name="Thomas C.G."/>
            <person name="Felde R.L."/>
            <person name="Korf I.F."/>
            <person name="Cutter A.D."/>
            <person name="Schartner C.M."/>
            <person name="Ralston E.J."/>
            <person name="Meyer B.J."/>
            <person name="Haag E.S."/>
        </authorList>
    </citation>
    <scope>NUCLEOTIDE SEQUENCE [LARGE SCALE GENOMIC DNA]</scope>
    <source>
        <strain evidence="6">JU1422</strain>
    </source>
</reference>
<dbReference type="GO" id="GO:0000175">
    <property type="term" value="F:3'-5'-RNA exonuclease activity"/>
    <property type="evidence" value="ECO:0007669"/>
    <property type="project" value="InterPro"/>
</dbReference>
<accession>A0A2G5SRL5</accession>
<dbReference type="SMART" id="SM00479">
    <property type="entry name" value="EXOIII"/>
    <property type="match status" value="1"/>
</dbReference>
<dbReference type="Proteomes" id="UP000230233">
    <property type="component" value="Chromosome X"/>
</dbReference>
<dbReference type="Gene3D" id="3.30.420.10">
    <property type="entry name" value="Ribonuclease H-like superfamily/Ribonuclease H"/>
    <property type="match status" value="1"/>
</dbReference>
<feature type="domain" description="Exonuclease" evidence="4">
    <location>
        <begin position="10"/>
        <end position="201"/>
    </location>
</feature>
<sequence length="298" mass="34603">MYSYKCPFPYLLVLDFETTSDGKTHDYPTEVIQFSIVPFDVRAKTILVERAFNEYVHPTINPILTKHCADFTGIQQLTLNAADTFPIVFQKFLGWLQNNGFEEENCAIVCDSRQDMWRIAQYQFRLINQPLPSLFRQWVNIKKIFDTGLEPCEKRELIGKTNIEKMVKYLEIEQIGIAHDALSDCLTLANITHRILEWGCPVTVNEMVYCSPLWRKHPIDMSLYTDWRTNFMSANRIFERVLPLAVRSVSNYDKTMFGICSYCKKGNTVCGVSHTQPPVDLYNNLPEPCVFAKCARYY</sequence>
<dbReference type="OrthoDB" id="5775694at2759"/>
<dbReference type="STRING" id="1611254.A0A2G5SRL5"/>
<keyword evidence="2" id="KW-0378">Hydrolase</keyword>
<dbReference type="InterPro" id="IPR013520">
    <property type="entry name" value="Ribonucl_H"/>
</dbReference>
<dbReference type="GO" id="GO:0005737">
    <property type="term" value="C:cytoplasm"/>
    <property type="evidence" value="ECO:0007669"/>
    <property type="project" value="TreeGrafter"/>
</dbReference>
<protein>
    <recommendedName>
        <fullName evidence="4">Exonuclease domain-containing protein</fullName>
    </recommendedName>
</protein>
<keyword evidence="3" id="KW-0269">Exonuclease</keyword>
<evidence type="ECO:0000313" key="6">
    <source>
        <dbReference type="Proteomes" id="UP000230233"/>
    </source>
</evidence>
<dbReference type="InterPro" id="IPR051274">
    <property type="entry name" value="3-5_Exoribonuclease"/>
</dbReference>
<evidence type="ECO:0000256" key="1">
    <source>
        <dbReference type="ARBA" id="ARBA00022722"/>
    </source>
</evidence>
<keyword evidence="1" id="KW-0540">Nuclease</keyword>
<evidence type="ECO:0000256" key="3">
    <source>
        <dbReference type="ARBA" id="ARBA00022839"/>
    </source>
</evidence>
<organism evidence="5 6">
    <name type="scientific">Caenorhabditis nigoni</name>
    <dbReference type="NCBI Taxonomy" id="1611254"/>
    <lineage>
        <taxon>Eukaryota</taxon>
        <taxon>Metazoa</taxon>
        <taxon>Ecdysozoa</taxon>
        <taxon>Nematoda</taxon>
        <taxon>Chromadorea</taxon>
        <taxon>Rhabditida</taxon>
        <taxon>Rhabditina</taxon>
        <taxon>Rhabditomorpha</taxon>
        <taxon>Rhabditoidea</taxon>
        <taxon>Rhabditidae</taxon>
        <taxon>Peloderinae</taxon>
        <taxon>Caenorhabditis</taxon>
    </lineage>
</organism>
<dbReference type="CDD" id="cd06133">
    <property type="entry name" value="ERI-1_3'hExo_like"/>
    <property type="match status" value="1"/>
</dbReference>
<proteinExistence type="predicted"/>
<dbReference type="AlphaFoldDB" id="A0A2G5SRL5"/>
<dbReference type="GO" id="GO:0003676">
    <property type="term" value="F:nucleic acid binding"/>
    <property type="evidence" value="ECO:0007669"/>
    <property type="project" value="InterPro"/>
</dbReference>
<dbReference type="InterPro" id="IPR012337">
    <property type="entry name" value="RNaseH-like_sf"/>
</dbReference>
<gene>
    <name evidence="5" type="primary">Cnig_chr_X.g23721</name>
    <name evidence="5" type="ORF">B9Z55_023721</name>
</gene>
<name>A0A2G5SRL5_9PELO</name>
<dbReference type="EMBL" id="PDUG01000006">
    <property type="protein sequence ID" value="PIC17501.1"/>
    <property type="molecule type" value="Genomic_DNA"/>
</dbReference>
<keyword evidence="6" id="KW-1185">Reference proteome</keyword>
<dbReference type="InterPro" id="IPR036397">
    <property type="entry name" value="RNaseH_sf"/>
</dbReference>